<proteinExistence type="predicted"/>
<organism evidence="1">
    <name type="scientific">Siphoviridae sp. ctxMM9</name>
    <dbReference type="NCBI Taxonomy" id="2827973"/>
    <lineage>
        <taxon>Viruses</taxon>
        <taxon>Duplodnaviria</taxon>
        <taxon>Heunggongvirae</taxon>
        <taxon>Uroviricota</taxon>
        <taxon>Caudoviricetes</taxon>
    </lineage>
</organism>
<accession>A0A8S5T7K6</accession>
<dbReference type="EMBL" id="BK032759">
    <property type="protein sequence ID" value="DAF58951.1"/>
    <property type="molecule type" value="Genomic_DNA"/>
</dbReference>
<name>A0A8S5T7K6_9CAUD</name>
<evidence type="ECO:0000313" key="1">
    <source>
        <dbReference type="EMBL" id="DAF58951.1"/>
    </source>
</evidence>
<protein>
    <submittedName>
        <fullName evidence="1">Uncharacterized protein</fullName>
    </submittedName>
</protein>
<sequence length="40" mass="5080">MKHYKRKSEMLIQKFFHLRRILYQHFRMLTIMLSAISLRN</sequence>
<reference evidence="1" key="1">
    <citation type="journal article" date="2021" name="Proc. Natl. Acad. Sci. U.S.A.">
        <title>A Catalog of Tens of Thousands of Viruses from Human Metagenomes Reveals Hidden Associations with Chronic Diseases.</title>
        <authorList>
            <person name="Tisza M.J."/>
            <person name="Buck C.B."/>
        </authorList>
    </citation>
    <scope>NUCLEOTIDE SEQUENCE</scope>
    <source>
        <strain evidence="1">CtxMM9</strain>
    </source>
</reference>